<organism evidence="6 7">
    <name type="scientific">Candidatus Muproteobacteria bacterium RIFCSPLOWO2_01_FULL_60_18</name>
    <dbReference type="NCBI Taxonomy" id="1817768"/>
    <lineage>
        <taxon>Bacteria</taxon>
        <taxon>Pseudomonadati</taxon>
        <taxon>Pseudomonadota</taxon>
        <taxon>Candidatus Muproteobacteria</taxon>
    </lineage>
</organism>
<protein>
    <recommendedName>
        <fullName evidence="1">peptide-methionine (R)-S-oxide reductase</fullName>
        <ecNumber evidence="1">1.8.4.12</ecNumber>
    </recommendedName>
</protein>
<dbReference type="Gene3D" id="2.170.150.20">
    <property type="entry name" value="Peptide methionine sulfoxide reductase"/>
    <property type="match status" value="1"/>
</dbReference>
<dbReference type="GO" id="GO:0033743">
    <property type="term" value="F:peptide-methionine (R)-S-oxide reductase activity"/>
    <property type="evidence" value="ECO:0007669"/>
    <property type="project" value="UniProtKB-EC"/>
</dbReference>
<dbReference type="AlphaFoldDB" id="A0A1F6U5X7"/>
<dbReference type="GO" id="GO:0030091">
    <property type="term" value="P:protein repair"/>
    <property type="evidence" value="ECO:0007669"/>
    <property type="project" value="InterPro"/>
</dbReference>
<dbReference type="PANTHER" id="PTHR10173">
    <property type="entry name" value="METHIONINE SULFOXIDE REDUCTASE"/>
    <property type="match status" value="1"/>
</dbReference>
<keyword evidence="2" id="KW-0560">Oxidoreductase</keyword>
<evidence type="ECO:0000256" key="4">
    <source>
        <dbReference type="SAM" id="SignalP"/>
    </source>
</evidence>
<dbReference type="InterPro" id="IPR011057">
    <property type="entry name" value="Mss4-like_sf"/>
</dbReference>
<dbReference type="SUPFAM" id="SSF51316">
    <property type="entry name" value="Mss4-like"/>
    <property type="match status" value="1"/>
</dbReference>
<dbReference type="EC" id="1.8.4.12" evidence="1"/>
<dbReference type="Proteomes" id="UP000179037">
    <property type="component" value="Unassembled WGS sequence"/>
</dbReference>
<dbReference type="NCBIfam" id="TIGR00357">
    <property type="entry name" value="peptide-methionine (R)-S-oxide reductase MsrB"/>
    <property type="match status" value="1"/>
</dbReference>
<evidence type="ECO:0000256" key="3">
    <source>
        <dbReference type="ARBA" id="ARBA00048488"/>
    </source>
</evidence>
<dbReference type="GO" id="GO:0005737">
    <property type="term" value="C:cytoplasm"/>
    <property type="evidence" value="ECO:0007669"/>
    <property type="project" value="TreeGrafter"/>
</dbReference>
<dbReference type="InterPro" id="IPR028427">
    <property type="entry name" value="Met_Sox_Rdtase_MsrB"/>
</dbReference>
<dbReference type="STRING" id="1817768.A3A87_02580"/>
<sequence>MKRRNLLKGLAAVPLLAAPVWRGWAAPPARGPVSVEELQRNWKDLLAQGADVALTTEPLKRSNEEWKKILTLAQYNVLREEGTERPASSPLNDEKRPGVFVCAGCRLPLFTSAMKYDSGTGWPSFFTVIPGAYARKKDYLLIFPRNEYHCVRCGGHHGHVFDDGPPPTGQRWCNNGVALRFIPKTGKA</sequence>
<dbReference type="EMBL" id="MFTC01000007">
    <property type="protein sequence ID" value="OGI52786.1"/>
    <property type="molecule type" value="Genomic_DNA"/>
</dbReference>
<keyword evidence="4" id="KW-0732">Signal</keyword>
<feature type="chain" id="PRO_5009526984" description="peptide-methionine (R)-S-oxide reductase" evidence="4">
    <location>
        <begin position="26"/>
        <end position="188"/>
    </location>
</feature>
<proteinExistence type="predicted"/>
<reference evidence="6 7" key="1">
    <citation type="journal article" date="2016" name="Nat. Commun.">
        <title>Thousands of microbial genomes shed light on interconnected biogeochemical processes in an aquifer system.</title>
        <authorList>
            <person name="Anantharaman K."/>
            <person name="Brown C.T."/>
            <person name="Hug L.A."/>
            <person name="Sharon I."/>
            <person name="Castelle C.J."/>
            <person name="Probst A.J."/>
            <person name="Thomas B.C."/>
            <person name="Singh A."/>
            <person name="Wilkins M.J."/>
            <person name="Karaoz U."/>
            <person name="Brodie E.L."/>
            <person name="Williams K.H."/>
            <person name="Hubbard S.S."/>
            <person name="Banfield J.F."/>
        </authorList>
    </citation>
    <scope>NUCLEOTIDE SEQUENCE [LARGE SCALE GENOMIC DNA]</scope>
</reference>
<comment type="caution">
    <text evidence="6">The sequence shown here is derived from an EMBL/GenBank/DDBJ whole genome shotgun (WGS) entry which is preliminary data.</text>
</comment>
<dbReference type="PROSITE" id="PS51790">
    <property type="entry name" value="MSRB"/>
    <property type="match status" value="1"/>
</dbReference>
<evidence type="ECO:0000313" key="6">
    <source>
        <dbReference type="EMBL" id="OGI52786.1"/>
    </source>
</evidence>
<dbReference type="InterPro" id="IPR002579">
    <property type="entry name" value="Met_Sox_Rdtase_MsrB_dom"/>
</dbReference>
<evidence type="ECO:0000313" key="7">
    <source>
        <dbReference type="Proteomes" id="UP000179037"/>
    </source>
</evidence>
<feature type="signal peptide" evidence="4">
    <location>
        <begin position="1"/>
        <end position="25"/>
    </location>
</feature>
<comment type="catalytic activity">
    <reaction evidence="3">
        <text>L-methionyl-[protein] + [thioredoxin]-disulfide + H2O = L-methionyl-(R)-S-oxide-[protein] + [thioredoxin]-dithiol</text>
        <dbReference type="Rhea" id="RHEA:24164"/>
        <dbReference type="Rhea" id="RHEA-COMP:10698"/>
        <dbReference type="Rhea" id="RHEA-COMP:10700"/>
        <dbReference type="Rhea" id="RHEA-COMP:12313"/>
        <dbReference type="Rhea" id="RHEA-COMP:12314"/>
        <dbReference type="ChEBI" id="CHEBI:15377"/>
        <dbReference type="ChEBI" id="CHEBI:16044"/>
        <dbReference type="ChEBI" id="CHEBI:29950"/>
        <dbReference type="ChEBI" id="CHEBI:45764"/>
        <dbReference type="ChEBI" id="CHEBI:50058"/>
        <dbReference type="EC" id="1.8.4.12"/>
    </reaction>
</comment>
<evidence type="ECO:0000256" key="1">
    <source>
        <dbReference type="ARBA" id="ARBA00012499"/>
    </source>
</evidence>
<dbReference type="GO" id="GO:0006979">
    <property type="term" value="P:response to oxidative stress"/>
    <property type="evidence" value="ECO:0007669"/>
    <property type="project" value="InterPro"/>
</dbReference>
<accession>A0A1F6U5X7</accession>
<dbReference type="PANTHER" id="PTHR10173:SF57">
    <property type="entry name" value="PEPTIDE-METHIONINE (R)-S-OXIDE REDUCTASE"/>
    <property type="match status" value="1"/>
</dbReference>
<dbReference type="Pfam" id="PF01641">
    <property type="entry name" value="SelR"/>
    <property type="match status" value="1"/>
</dbReference>
<evidence type="ECO:0000259" key="5">
    <source>
        <dbReference type="PROSITE" id="PS51790"/>
    </source>
</evidence>
<gene>
    <name evidence="6" type="ORF">A3A87_02580</name>
</gene>
<name>A0A1F6U5X7_9PROT</name>
<evidence type="ECO:0000256" key="2">
    <source>
        <dbReference type="ARBA" id="ARBA00023002"/>
    </source>
</evidence>
<feature type="domain" description="MsrB" evidence="5">
    <location>
        <begin position="63"/>
        <end position="184"/>
    </location>
</feature>